<gene>
    <name evidence="3" type="ORF">HHI36_022200</name>
</gene>
<name>A0ABD2N0E2_9CUCU</name>
<dbReference type="AlphaFoldDB" id="A0ABD2N0E2"/>
<evidence type="ECO:0000256" key="2">
    <source>
        <dbReference type="SAM" id="SignalP"/>
    </source>
</evidence>
<dbReference type="Gene3D" id="1.10.238.20">
    <property type="entry name" value="Pheromone/general odorant binding protein domain"/>
    <property type="match status" value="3"/>
</dbReference>
<accession>A0ABD2N0E2</accession>
<organism evidence="3 4">
    <name type="scientific">Cryptolaemus montrouzieri</name>
    <dbReference type="NCBI Taxonomy" id="559131"/>
    <lineage>
        <taxon>Eukaryota</taxon>
        <taxon>Metazoa</taxon>
        <taxon>Ecdysozoa</taxon>
        <taxon>Arthropoda</taxon>
        <taxon>Hexapoda</taxon>
        <taxon>Insecta</taxon>
        <taxon>Pterygota</taxon>
        <taxon>Neoptera</taxon>
        <taxon>Endopterygota</taxon>
        <taxon>Coleoptera</taxon>
        <taxon>Polyphaga</taxon>
        <taxon>Cucujiformia</taxon>
        <taxon>Coccinelloidea</taxon>
        <taxon>Coccinellidae</taxon>
        <taxon>Scymninae</taxon>
        <taxon>Scymnini</taxon>
        <taxon>Cryptolaemus</taxon>
    </lineage>
</organism>
<evidence type="ECO:0000313" key="4">
    <source>
        <dbReference type="Proteomes" id="UP001516400"/>
    </source>
</evidence>
<dbReference type="Pfam" id="PF01395">
    <property type="entry name" value="PBP_GOBP"/>
    <property type="match status" value="3"/>
</dbReference>
<keyword evidence="1 2" id="KW-0732">Signal</keyword>
<sequence>MVSASICVGILGVISLVSTVRGEVVRPFRKFEAECAREIGVTWKDIEEYRSNVTNPSEKILCFLKCKFHANGNLDEYGLLNVELLRTKIDRWPRFTKSMKTELIKCFEDIEVVKVCGDMRKVIECFSEIMFQSNLPRSTPHFREFQVDCAQTVGLTWEDIQTFHSDMSNPSPKIMCYIKCFLTRENGTDNSGSLDLEIISRVMNSLGLGGERRVLQHRECLKRIPPIKECKDTKAIVECLEEGRVPHRHIKCLRQLGAKRRNLIQFEKELLTNSEKNLLYLKCMYQKDSLVDKNGELNYEMMDENIHKMIQIPEKEIKAVPNAEEDRCDLRYNINDFSWPGLKKRLKKTPEDVLCFLNCVYKRTGRVDVGAKINLAMMKDDIEKYLNLTTVAEKSAITCLKGLGPIETCANIKQILFCVTKTKVK</sequence>
<dbReference type="PANTHER" id="PTHR11857:SF48">
    <property type="entry name" value="GENERAL ODORANT-BINDING PROTEIN 57C-RELATED"/>
    <property type="match status" value="1"/>
</dbReference>
<evidence type="ECO:0000313" key="3">
    <source>
        <dbReference type="EMBL" id="KAL3271729.1"/>
    </source>
</evidence>
<feature type="chain" id="PRO_5044745414" evidence="2">
    <location>
        <begin position="23"/>
        <end position="425"/>
    </location>
</feature>
<dbReference type="InterPro" id="IPR036728">
    <property type="entry name" value="PBP_GOBP_sf"/>
</dbReference>
<dbReference type="EMBL" id="JABFTP020000042">
    <property type="protein sequence ID" value="KAL3271729.1"/>
    <property type="molecule type" value="Genomic_DNA"/>
</dbReference>
<dbReference type="SUPFAM" id="SSF47565">
    <property type="entry name" value="Insect pheromone/odorant-binding proteins"/>
    <property type="match status" value="4"/>
</dbReference>
<reference evidence="3 4" key="1">
    <citation type="journal article" date="2021" name="BMC Biol.">
        <title>Horizontally acquired antibacterial genes associated with adaptive radiation of ladybird beetles.</title>
        <authorList>
            <person name="Li H.S."/>
            <person name="Tang X.F."/>
            <person name="Huang Y.H."/>
            <person name="Xu Z.Y."/>
            <person name="Chen M.L."/>
            <person name="Du X.Y."/>
            <person name="Qiu B.Y."/>
            <person name="Chen P.T."/>
            <person name="Zhang W."/>
            <person name="Slipinski A."/>
            <person name="Escalona H.E."/>
            <person name="Waterhouse R.M."/>
            <person name="Zwick A."/>
            <person name="Pang H."/>
        </authorList>
    </citation>
    <scope>NUCLEOTIDE SEQUENCE [LARGE SCALE GENOMIC DNA]</scope>
    <source>
        <strain evidence="3">SYSU2018</strain>
    </source>
</reference>
<feature type="signal peptide" evidence="2">
    <location>
        <begin position="1"/>
        <end position="22"/>
    </location>
</feature>
<dbReference type="PANTHER" id="PTHR11857">
    <property type="entry name" value="ODORANT BINDING PROTEIN-RELATED"/>
    <property type="match status" value="1"/>
</dbReference>
<evidence type="ECO:0000256" key="1">
    <source>
        <dbReference type="ARBA" id="ARBA00022729"/>
    </source>
</evidence>
<keyword evidence="4" id="KW-1185">Reference proteome</keyword>
<dbReference type="Proteomes" id="UP001516400">
    <property type="component" value="Unassembled WGS sequence"/>
</dbReference>
<dbReference type="InterPro" id="IPR006170">
    <property type="entry name" value="PBP/GOBP"/>
</dbReference>
<dbReference type="CDD" id="cd23992">
    <property type="entry name" value="PBP_GOBP"/>
    <property type="match status" value="3"/>
</dbReference>
<comment type="caution">
    <text evidence="3">The sequence shown here is derived from an EMBL/GenBank/DDBJ whole genome shotgun (WGS) entry which is preliminary data.</text>
</comment>
<proteinExistence type="predicted"/>
<protein>
    <submittedName>
        <fullName evidence="3">Uncharacterized protein</fullName>
    </submittedName>
</protein>